<dbReference type="GO" id="GO:0022625">
    <property type="term" value="C:cytosolic large ribosomal subunit"/>
    <property type="evidence" value="ECO:0007669"/>
    <property type="project" value="TreeGrafter"/>
</dbReference>
<organism evidence="6 7">
    <name type="scientific">Candidatus Uhrbacteria bacterium CG_4_9_14_3_um_filter_41_35</name>
    <dbReference type="NCBI Taxonomy" id="1975034"/>
    <lineage>
        <taxon>Bacteria</taxon>
        <taxon>Candidatus Uhriibacteriota</taxon>
    </lineage>
</organism>
<comment type="caution">
    <text evidence="6">The sequence shown here is derived from an EMBL/GenBank/DDBJ whole genome shotgun (WGS) entry which is preliminary data.</text>
</comment>
<dbReference type="InterPro" id="IPR000456">
    <property type="entry name" value="Ribosomal_bL17"/>
</dbReference>
<dbReference type="Proteomes" id="UP000231263">
    <property type="component" value="Unassembled WGS sequence"/>
</dbReference>
<reference evidence="7" key="1">
    <citation type="submission" date="2017-09" db="EMBL/GenBank/DDBJ databases">
        <title>Depth-based differentiation of microbial function through sediment-hosted aquifers and enrichment of novel symbionts in the deep terrestrial subsurface.</title>
        <authorList>
            <person name="Probst A.J."/>
            <person name="Ladd B."/>
            <person name="Jarett J.K."/>
            <person name="Geller-Mcgrath D.E."/>
            <person name="Sieber C.M.K."/>
            <person name="Emerson J.B."/>
            <person name="Anantharaman K."/>
            <person name="Thomas B.C."/>
            <person name="Malmstrom R."/>
            <person name="Stieglmeier M."/>
            <person name="Klingl A."/>
            <person name="Woyke T."/>
            <person name="Ryan C.M."/>
            <person name="Banfield J.F."/>
        </authorList>
    </citation>
    <scope>NUCLEOTIDE SEQUENCE [LARGE SCALE GENOMIC DNA]</scope>
</reference>
<dbReference type="SUPFAM" id="SSF64263">
    <property type="entry name" value="Prokaryotic ribosomal protein L17"/>
    <property type="match status" value="1"/>
</dbReference>
<comment type="similarity">
    <text evidence="1 4 5">Belongs to the bacterial ribosomal protein bL17 family.</text>
</comment>
<evidence type="ECO:0000313" key="7">
    <source>
        <dbReference type="Proteomes" id="UP000231263"/>
    </source>
</evidence>
<keyword evidence="3 4" id="KW-0687">Ribonucleoprotein</keyword>
<dbReference type="GO" id="GO:0006412">
    <property type="term" value="P:translation"/>
    <property type="evidence" value="ECO:0007669"/>
    <property type="project" value="UniProtKB-UniRule"/>
</dbReference>
<dbReference type="AlphaFoldDB" id="A0A2M7XFR7"/>
<evidence type="ECO:0000256" key="2">
    <source>
        <dbReference type="ARBA" id="ARBA00022980"/>
    </source>
</evidence>
<keyword evidence="2 4" id="KW-0689">Ribosomal protein</keyword>
<evidence type="ECO:0000256" key="5">
    <source>
        <dbReference type="RuleBase" id="RU000660"/>
    </source>
</evidence>
<evidence type="ECO:0000256" key="3">
    <source>
        <dbReference type="ARBA" id="ARBA00023274"/>
    </source>
</evidence>
<dbReference type="Gene3D" id="3.90.1030.10">
    <property type="entry name" value="Ribosomal protein L17"/>
    <property type="match status" value="1"/>
</dbReference>
<dbReference type="PANTHER" id="PTHR14413:SF16">
    <property type="entry name" value="LARGE RIBOSOMAL SUBUNIT PROTEIN BL17M"/>
    <property type="match status" value="1"/>
</dbReference>
<dbReference type="HAMAP" id="MF_01368">
    <property type="entry name" value="Ribosomal_bL17"/>
    <property type="match status" value="1"/>
</dbReference>
<dbReference type="EMBL" id="PFWT01000009">
    <property type="protein sequence ID" value="PJA46576.1"/>
    <property type="molecule type" value="Genomic_DNA"/>
</dbReference>
<dbReference type="Pfam" id="PF01196">
    <property type="entry name" value="Ribosomal_L17"/>
    <property type="match status" value="1"/>
</dbReference>
<accession>A0A2M7XFR7</accession>
<evidence type="ECO:0000256" key="1">
    <source>
        <dbReference type="ARBA" id="ARBA00008777"/>
    </source>
</evidence>
<comment type="subunit">
    <text evidence="4">Part of the 50S ribosomal subunit. Contacts protein L32.</text>
</comment>
<dbReference type="GO" id="GO:0003735">
    <property type="term" value="F:structural constituent of ribosome"/>
    <property type="evidence" value="ECO:0007669"/>
    <property type="project" value="InterPro"/>
</dbReference>
<dbReference type="NCBIfam" id="TIGR00059">
    <property type="entry name" value="L17"/>
    <property type="match status" value="1"/>
</dbReference>
<sequence>MRHRNTTKTLKRKVSARKALLRDLATSVIIYDRIKLTLGKAKVTQQVVEKLITAAKKDNLAARRNLLAFFTTEQPVNKLLEVIVPKYKDRNGGYTRIVKMGHRKGDGAEVVILELV</sequence>
<proteinExistence type="inferred from homology"/>
<evidence type="ECO:0000256" key="4">
    <source>
        <dbReference type="HAMAP-Rule" id="MF_01368"/>
    </source>
</evidence>
<protein>
    <recommendedName>
        <fullName evidence="4">Large ribosomal subunit protein bL17</fullName>
    </recommendedName>
</protein>
<dbReference type="PANTHER" id="PTHR14413">
    <property type="entry name" value="RIBOSOMAL PROTEIN L17"/>
    <property type="match status" value="1"/>
</dbReference>
<gene>
    <name evidence="4" type="primary">rplQ</name>
    <name evidence="6" type="ORF">CO173_02300</name>
</gene>
<evidence type="ECO:0000313" key="6">
    <source>
        <dbReference type="EMBL" id="PJA46576.1"/>
    </source>
</evidence>
<name>A0A2M7XFR7_9BACT</name>
<dbReference type="InterPro" id="IPR036373">
    <property type="entry name" value="Ribosomal_bL17_sf"/>
</dbReference>